<dbReference type="NCBIfam" id="TIGR04057">
    <property type="entry name" value="SusC_RagA_signa"/>
    <property type="match status" value="1"/>
</dbReference>
<dbReference type="FunFam" id="2.60.40.1120:FF:000003">
    <property type="entry name" value="Outer membrane protein Omp121"/>
    <property type="match status" value="1"/>
</dbReference>
<dbReference type="PROSITE" id="PS52016">
    <property type="entry name" value="TONB_DEPENDENT_REC_3"/>
    <property type="match status" value="1"/>
</dbReference>
<dbReference type="InterPro" id="IPR008969">
    <property type="entry name" value="CarboxyPept-like_regulatory"/>
</dbReference>
<evidence type="ECO:0000313" key="9">
    <source>
        <dbReference type="EMBL" id="MCG4958843.1"/>
    </source>
</evidence>
<name>A0AAW5C9G1_9BACT</name>
<dbReference type="Gene3D" id="2.40.170.20">
    <property type="entry name" value="TonB-dependent receptor, beta-barrel domain"/>
    <property type="match status" value="1"/>
</dbReference>
<keyword evidence="6 7" id="KW-0998">Cell outer membrane</keyword>
<evidence type="ECO:0000256" key="4">
    <source>
        <dbReference type="ARBA" id="ARBA00022692"/>
    </source>
</evidence>
<dbReference type="Gene3D" id="3.55.50.30">
    <property type="match status" value="1"/>
</dbReference>
<dbReference type="NCBIfam" id="TIGR04056">
    <property type="entry name" value="OMP_RagA_SusC"/>
    <property type="match status" value="1"/>
</dbReference>
<evidence type="ECO:0000259" key="8">
    <source>
        <dbReference type="SMART" id="SM00965"/>
    </source>
</evidence>
<keyword evidence="3 7" id="KW-1134">Transmembrane beta strand</keyword>
<gene>
    <name evidence="9" type="ORF">L0P03_03100</name>
</gene>
<dbReference type="GO" id="GO:0009279">
    <property type="term" value="C:cell outer membrane"/>
    <property type="evidence" value="ECO:0007669"/>
    <property type="project" value="UniProtKB-SubCell"/>
</dbReference>
<proteinExistence type="inferred from homology"/>
<evidence type="ECO:0000256" key="5">
    <source>
        <dbReference type="ARBA" id="ARBA00023136"/>
    </source>
</evidence>
<dbReference type="Gene3D" id="2.170.130.10">
    <property type="entry name" value="TonB-dependent receptor, plug domain"/>
    <property type="match status" value="1"/>
</dbReference>
<comment type="similarity">
    <text evidence="7">Belongs to the TonB-dependent receptor family.</text>
</comment>
<dbReference type="Pfam" id="PF13715">
    <property type="entry name" value="CarbopepD_reg_2"/>
    <property type="match status" value="1"/>
</dbReference>
<sequence>MYDKFMKKKHWKKTFLVMRLSCFLACWLTLSAFGTVFSQQKLVNLKVVAESLSNVLMQIKDQTGVKILYNENLLKNYENINLDLNNVEVEEALRQVLANTRFEYEVTDGVIVVKEKKNSFPQQKTVRIQGKVSDEDGAPLPGVTVLIKGTTLGTATDMDGKYSLSVPEGNYILLFTMVGMKTQEVTLKNQTELNIIMQHETSEMDEVVITGYFNQAKNSFTGAARTITAEELQAGGNQNILSALQNIDPSFVKLENNQLGSNPNAIPDFQIRGAGSISGMRDEYSGNPNMPVFIVDGFETTAEKVFDMDPYRVATITLLKDAAATAIYGSRASNGVVVITTTAPASGKMAVSYNGDATFYMADLSAYNLCNPEEKLELEVLAGLYDVEKKQYFNYGSKFADQAVMQRAYNWRLANIREGVNTYWLDKPLNSLTVAHKHSLRLDGGNDYIRYAMEVNYNNTPGVMKESGRERLGLGLELQYIYKNLTFRNQLNYSRVKATNSPYGSFSEYTRLNPYVKYKDEDGNYIYELEAEDRRSNTGSYKFFIYNPLYNTTLDVRDESRYNDLTNLFGIDWQIIEGLRLKGSFSFTLQNTSADVFKPAKHTDFATYTGDDFDRRGSYSASRGDVFDYDASLVLSYFWQANKHVINANLGWNAKQSRTKEFSVMAEGFPNERLDYISFATQYQKNGSPSGNEYTSRLVGFLGNLNYSWDERYLFDLSFREDASSQFGADKRWAPFWSAGLGWNLHNEHFMEGVDWLQQFKIRGSYGLTGSQNYDPYQAITTYEYLTQDRYHFAVGAIAKAMGNRNLAWQRTWQQNYGLDLTLWKNRIDISADYYIKTSKDVLTAVTLAPSLGFSSYMDNLGEVENRGYELSLRATLIRDQSKKIFWSVNGSAIHNKNKLLKISNALKAYNETSDSELDKEPNTDGKKSEVNRPRVRYVEGASMNSIWVNHSLGIDPATGKEIFVARNGDLVTDWSSANYVIGGCTDSKVEGTFGSNFTWKGLSLNMTFRYRIGGQMYNQTLVDKVQDVDPRYNVDKRAFEQRWQEPGDKVRFAAFRTELNGINVAYVTRPTSRFVEDYNYLELATLNLSYEFGTAKLQRCGIKRLKAMFYMNDVFHVSNVKQERGIDYPFARNFSIGLQARF</sequence>
<dbReference type="InterPro" id="IPR039426">
    <property type="entry name" value="TonB-dep_rcpt-like"/>
</dbReference>
<dbReference type="Proteomes" id="UP001199750">
    <property type="component" value="Unassembled WGS sequence"/>
</dbReference>
<dbReference type="InterPro" id="IPR023997">
    <property type="entry name" value="TonB-dep_OMP_SusC/RagA_CS"/>
</dbReference>
<keyword evidence="2 7" id="KW-0813">Transport</keyword>
<feature type="domain" description="Secretin/TonB short N-terminal" evidence="8">
    <location>
        <begin position="65"/>
        <end position="116"/>
    </location>
</feature>
<evidence type="ECO:0000256" key="6">
    <source>
        <dbReference type="ARBA" id="ARBA00023237"/>
    </source>
</evidence>
<comment type="caution">
    <text evidence="9">The sequence shown here is derived from an EMBL/GenBank/DDBJ whole genome shotgun (WGS) entry which is preliminary data.</text>
</comment>
<evidence type="ECO:0000256" key="3">
    <source>
        <dbReference type="ARBA" id="ARBA00022452"/>
    </source>
</evidence>
<dbReference type="Pfam" id="PF07715">
    <property type="entry name" value="Plug"/>
    <property type="match status" value="1"/>
</dbReference>
<organism evidence="9 10">
    <name type="scientific">Odoribacter splanchnicus</name>
    <dbReference type="NCBI Taxonomy" id="28118"/>
    <lineage>
        <taxon>Bacteria</taxon>
        <taxon>Pseudomonadati</taxon>
        <taxon>Bacteroidota</taxon>
        <taxon>Bacteroidia</taxon>
        <taxon>Bacteroidales</taxon>
        <taxon>Odoribacteraceae</taxon>
        <taxon>Odoribacter</taxon>
    </lineage>
</organism>
<dbReference type="SMART" id="SM00965">
    <property type="entry name" value="STN"/>
    <property type="match status" value="1"/>
</dbReference>
<evidence type="ECO:0000256" key="1">
    <source>
        <dbReference type="ARBA" id="ARBA00004571"/>
    </source>
</evidence>
<dbReference type="AlphaFoldDB" id="A0AAW5C9G1"/>
<comment type="subcellular location">
    <subcellularLocation>
        <location evidence="1 7">Cell outer membrane</location>
        <topology evidence="1 7">Multi-pass membrane protein</topology>
    </subcellularLocation>
</comment>
<dbReference type="InterPro" id="IPR011662">
    <property type="entry name" value="Secretin/TonB_short_N"/>
</dbReference>
<dbReference type="InterPro" id="IPR012910">
    <property type="entry name" value="Plug_dom"/>
</dbReference>
<dbReference type="EMBL" id="JAKNDN010000004">
    <property type="protein sequence ID" value="MCG4958843.1"/>
    <property type="molecule type" value="Genomic_DNA"/>
</dbReference>
<keyword evidence="5 7" id="KW-0472">Membrane</keyword>
<dbReference type="Gene3D" id="2.60.40.1120">
    <property type="entry name" value="Carboxypeptidase-like, regulatory domain"/>
    <property type="match status" value="1"/>
</dbReference>
<reference evidence="9" key="1">
    <citation type="submission" date="2022-01" db="EMBL/GenBank/DDBJ databases">
        <title>Collection of gut derived symbiotic bacterial strains cultured from healthy donors.</title>
        <authorList>
            <person name="Lin H."/>
            <person name="Kohout C."/>
            <person name="Waligurski E."/>
            <person name="Pamer E.G."/>
        </authorList>
    </citation>
    <scope>NUCLEOTIDE SEQUENCE</scope>
    <source>
        <strain evidence="9">DFI.1.149</strain>
    </source>
</reference>
<evidence type="ECO:0000256" key="7">
    <source>
        <dbReference type="PROSITE-ProRule" id="PRU01360"/>
    </source>
</evidence>
<dbReference type="RefSeq" id="WP_013612550.1">
    <property type="nucleotide sequence ID" value="NZ_JABWDG010000025.1"/>
</dbReference>
<dbReference type="InterPro" id="IPR036942">
    <property type="entry name" value="Beta-barrel_TonB_sf"/>
</dbReference>
<evidence type="ECO:0000256" key="2">
    <source>
        <dbReference type="ARBA" id="ARBA00022448"/>
    </source>
</evidence>
<evidence type="ECO:0000313" key="10">
    <source>
        <dbReference type="Proteomes" id="UP001199750"/>
    </source>
</evidence>
<dbReference type="InterPro" id="IPR023996">
    <property type="entry name" value="TonB-dep_OMP_SusC/RagA"/>
</dbReference>
<dbReference type="SUPFAM" id="SSF56935">
    <property type="entry name" value="Porins"/>
    <property type="match status" value="1"/>
</dbReference>
<dbReference type="GeneID" id="61275598"/>
<protein>
    <submittedName>
        <fullName evidence="9">SusC/RagA family TonB-linked outer membrane protein</fullName>
    </submittedName>
</protein>
<dbReference type="SUPFAM" id="SSF49464">
    <property type="entry name" value="Carboxypeptidase regulatory domain-like"/>
    <property type="match status" value="1"/>
</dbReference>
<keyword evidence="4 7" id="KW-0812">Transmembrane</keyword>
<dbReference type="InterPro" id="IPR037066">
    <property type="entry name" value="Plug_dom_sf"/>
</dbReference>
<dbReference type="Pfam" id="PF07660">
    <property type="entry name" value="STN"/>
    <property type="match status" value="1"/>
</dbReference>
<accession>A0AAW5C9G1</accession>